<accession>A0ABR4C603</accession>
<keyword evidence="3 6" id="KW-1133">Transmembrane helix</keyword>
<reference evidence="8 9" key="1">
    <citation type="journal article" date="2024" name="Commun. Biol.">
        <title>Comparative genomic analysis of thermophilic fungi reveals convergent evolutionary adaptations and gene losses.</title>
        <authorList>
            <person name="Steindorff A.S."/>
            <person name="Aguilar-Pontes M.V."/>
            <person name="Robinson A.J."/>
            <person name="Andreopoulos B."/>
            <person name="LaButti K."/>
            <person name="Kuo A."/>
            <person name="Mondo S."/>
            <person name="Riley R."/>
            <person name="Otillar R."/>
            <person name="Haridas S."/>
            <person name="Lipzen A."/>
            <person name="Grimwood J."/>
            <person name="Schmutz J."/>
            <person name="Clum A."/>
            <person name="Reid I.D."/>
            <person name="Moisan M.C."/>
            <person name="Butler G."/>
            <person name="Nguyen T.T.M."/>
            <person name="Dewar K."/>
            <person name="Conant G."/>
            <person name="Drula E."/>
            <person name="Henrissat B."/>
            <person name="Hansel C."/>
            <person name="Singer S."/>
            <person name="Hutchinson M.I."/>
            <person name="de Vries R.P."/>
            <person name="Natvig D.O."/>
            <person name="Powell A.J."/>
            <person name="Tsang A."/>
            <person name="Grigoriev I.V."/>
        </authorList>
    </citation>
    <scope>NUCLEOTIDE SEQUENCE [LARGE SCALE GENOMIC DNA]</scope>
    <source>
        <strain evidence="8 9">CBS 494.80</strain>
    </source>
</reference>
<evidence type="ECO:0000256" key="4">
    <source>
        <dbReference type="ARBA" id="ARBA00023136"/>
    </source>
</evidence>
<comment type="subcellular location">
    <subcellularLocation>
        <location evidence="1">Membrane</location>
        <topology evidence="1">Multi-pass membrane protein</topology>
    </subcellularLocation>
</comment>
<feature type="transmembrane region" description="Helical" evidence="6">
    <location>
        <begin position="100"/>
        <end position="129"/>
    </location>
</feature>
<evidence type="ECO:0000259" key="7">
    <source>
        <dbReference type="Pfam" id="PF20684"/>
    </source>
</evidence>
<feature type="transmembrane region" description="Helical" evidence="6">
    <location>
        <begin position="60"/>
        <end position="80"/>
    </location>
</feature>
<dbReference type="EMBL" id="JAZHXI010000013">
    <property type="protein sequence ID" value="KAL2064699.1"/>
    <property type="molecule type" value="Genomic_DNA"/>
</dbReference>
<feature type="transmembrane region" description="Helical" evidence="6">
    <location>
        <begin position="28"/>
        <end position="48"/>
    </location>
</feature>
<feature type="domain" description="Rhodopsin" evidence="7">
    <location>
        <begin position="44"/>
        <end position="286"/>
    </location>
</feature>
<name>A0ABR4C603_9HELO</name>
<dbReference type="InterPro" id="IPR049326">
    <property type="entry name" value="Rhodopsin_dom_fungi"/>
</dbReference>
<evidence type="ECO:0000256" key="5">
    <source>
        <dbReference type="ARBA" id="ARBA00038359"/>
    </source>
</evidence>
<proteinExistence type="inferred from homology"/>
<gene>
    <name evidence="8" type="ORF">VTL71DRAFT_3837</name>
</gene>
<protein>
    <recommendedName>
        <fullName evidence="7">Rhodopsin domain-containing protein</fullName>
    </recommendedName>
</protein>
<feature type="transmembrane region" description="Helical" evidence="6">
    <location>
        <begin position="260"/>
        <end position="280"/>
    </location>
</feature>
<evidence type="ECO:0000256" key="3">
    <source>
        <dbReference type="ARBA" id="ARBA00022989"/>
    </source>
</evidence>
<dbReference type="Proteomes" id="UP001595075">
    <property type="component" value="Unassembled WGS sequence"/>
</dbReference>
<dbReference type="PANTHER" id="PTHR33048:SF129">
    <property type="entry name" value="INTEGRAL MEMBRANE PROTEIN-RELATED"/>
    <property type="match status" value="1"/>
</dbReference>
<evidence type="ECO:0000256" key="2">
    <source>
        <dbReference type="ARBA" id="ARBA00022692"/>
    </source>
</evidence>
<sequence length="400" mass="44211">MQLPPASVILSWPVANFTNPVTTGPTNVIITCLFFPIVCLVIAIRCYARVRISRSFGWEDWLILGAMIPTTAFMICALVAEWEFKWNRHIWDVRPDTLVVGLKMVLVTQVLFGLATTLTKLSMLVLVYRIAAEGSKTFSKVIIGVMVLITLECVAFVFLVIFQCGNPSTYWTLSFQPQAQCVSETKNLLAAGINNTIGDLAVVILPIPIIWRLKLPFQQQVIIFLLFGAGLLVTVASVLRTYYLYEVTSKWDKTWLAGPAWISSSVELYVGILCASLPATKKFFSRISPRLFGASNSSQHVSTTHRTYASDRHSYAGPYNLELGAYAEHVFPDGKHESFVDAFPSPPLYSHAVSTPSNLISRPQTAKTAGSITWDGMDDVTRVDSDDELVVGNHLSPPIG</sequence>
<dbReference type="PANTHER" id="PTHR33048">
    <property type="entry name" value="PTH11-LIKE INTEGRAL MEMBRANE PROTEIN (AFU_ORTHOLOGUE AFUA_5G11245)"/>
    <property type="match status" value="1"/>
</dbReference>
<organism evidence="8 9">
    <name type="scientific">Oculimacula yallundae</name>
    <dbReference type="NCBI Taxonomy" id="86028"/>
    <lineage>
        <taxon>Eukaryota</taxon>
        <taxon>Fungi</taxon>
        <taxon>Dikarya</taxon>
        <taxon>Ascomycota</taxon>
        <taxon>Pezizomycotina</taxon>
        <taxon>Leotiomycetes</taxon>
        <taxon>Helotiales</taxon>
        <taxon>Ploettnerulaceae</taxon>
        <taxon>Oculimacula</taxon>
    </lineage>
</organism>
<keyword evidence="9" id="KW-1185">Reference proteome</keyword>
<evidence type="ECO:0000256" key="1">
    <source>
        <dbReference type="ARBA" id="ARBA00004141"/>
    </source>
</evidence>
<evidence type="ECO:0000256" key="6">
    <source>
        <dbReference type="SAM" id="Phobius"/>
    </source>
</evidence>
<evidence type="ECO:0000313" key="8">
    <source>
        <dbReference type="EMBL" id="KAL2064699.1"/>
    </source>
</evidence>
<comment type="similarity">
    <text evidence="5">Belongs to the SAT4 family.</text>
</comment>
<keyword evidence="2 6" id="KW-0812">Transmembrane</keyword>
<feature type="transmembrane region" description="Helical" evidence="6">
    <location>
        <begin position="141"/>
        <end position="162"/>
    </location>
</feature>
<comment type="caution">
    <text evidence="8">The sequence shown here is derived from an EMBL/GenBank/DDBJ whole genome shotgun (WGS) entry which is preliminary data.</text>
</comment>
<dbReference type="Pfam" id="PF20684">
    <property type="entry name" value="Fung_rhodopsin"/>
    <property type="match status" value="1"/>
</dbReference>
<feature type="transmembrane region" description="Helical" evidence="6">
    <location>
        <begin position="192"/>
        <end position="211"/>
    </location>
</feature>
<feature type="transmembrane region" description="Helical" evidence="6">
    <location>
        <begin position="223"/>
        <end position="245"/>
    </location>
</feature>
<dbReference type="InterPro" id="IPR052337">
    <property type="entry name" value="SAT4-like"/>
</dbReference>
<keyword evidence="4 6" id="KW-0472">Membrane</keyword>
<evidence type="ECO:0000313" key="9">
    <source>
        <dbReference type="Proteomes" id="UP001595075"/>
    </source>
</evidence>